<gene>
    <name evidence="2" type="ORF">XNOV1_A034040</name>
</gene>
<dbReference type="AlphaFoldDB" id="A0AAV1HNX2"/>
<sequence length="97" mass="10488">MTNEGAADVGRLATAAAAVPLMLRRCCYGRYMGRSASGVGGETHLCPHQRSHSERGEEKKRKTLSGRGRITRSPPNQPEKPLREKTAASSIRPKTSA</sequence>
<feature type="compositionally biased region" description="Basic and acidic residues" evidence="1">
    <location>
        <begin position="51"/>
        <end position="60"/>
    </location>
</feature>
<evidence type="ECO:0000313" key="3">
    <source>
        <dbReference type="Proteomes" id="UP001178508"/>
    </source>
</evidence>
<organism evidence="2 3">
    <name type="scientific">Xyrichtys novacula</name>
    <name type="common">Pearly razorfish</name>
    <name type="synonym">Hemipteronotus novacula</name>
    <dbReference type="NCBI Taxonomy" id="13765"/>
    <lineage>
        <taxon>Eukaryota</taxon>
        <taxon>Metazoa</taxon>
        <taxon>Chordata</taxon>
        <taxon>Craniata</taxon>
        <taxon>Vertebrata</taxon>
        <taxon>Euteleostomi</taxon>
        <taxon>Actinopterygii</taxon>
        <taxon>Neopterygii</taxon>
        <taxon>Teleostei</taxon>
        <taxon>Neoteleostei</taxon>
        <taxon>Acanthomorphata</taxon>
        <taxon>Eupercaria</taxon>
        <taxon>Labriformes</taxon>
        <taxon>Labridae</taxon>
        <taxon>Xyrichtys</taxon>
    </lineage>
</organism>
<keyword evidence="3" id="KW-1185">Reference proteome</keyword>
<reference evidence="2" key="1">
    <citation type="submission" date="2023-08" db="EMBL/GenBank/DDBJ databases">
        <authorList>
            <person name="Alioto T."/>
            <person name="Alioto T."/>
            <person name="Gomez Garrido J."/>
        </authorList>
    </citation>
    <scope>NUCLEOTIDE SEQUENCE</scope>
</reference>
<dbReference type="Proteomes" id="UP001178508">
    <property type="component" value="Chromosome 24"/>
</dbReference>
<evidence type="ECO:0000313" key="2">
    <source>
        <dbReference type="EMBL" id="CAJ1087800.1"/>
    </source>
</evidence>
<protein>
    <submittedName>
        <fullName evidence="2">Uncharacterized protein</fullName>
    </submittedName>
</protein>
<name>A0AAV1HNX2_XYRNO</name>
<proteinExistence type="predicted"/>
<dbReference type="EMBL" id="OY660887">
    <property type="protein sequence ID" value="CAJ1087800.1"/>
    <property type="molecule type" value="Genomic_DNA"/>
</dbReference>
<feature type="compositionally biased region" description="Polar residues" evidence="1">
    <location>
        <begin position="87"/>
        <end position="97"/>
    </location>
</feature>
<evidence type="ECO:0000256" key="1">
    <source>
        <dbReference type="SAM" id="MobiDB-lite"/>
    </source>
</evidence>
<feature type="region of interest" description="Disordered" evidence="1">
    <location>
        <begin position="36"/>
        <end position="97"/>
    </location>
</feature>
<accession>A0AAV1HNX2</accession>